<feature type="domain" description="ABC transmembrane type-1" evidence="14">
    <location>
        <begin position="96"/>
        <end position="297"/>
    </location>
</feature>
<evidence type="ECO:0000256" key="2">
    <source>
        <dbReference type="ARBA" id="ARBA00022448"/>
    </source>
</evidence>
<dbReference type="Pfam" id="PF19300">
    <property type="entry name" value="BPD_transp_1_N"/>
    <property type="match status" value="1"/>
</dbReference>
<accession>A0ABV2J8Z8</accession>
<evidence type="ECO:0000313" key="16">
    <source>
        <dbReference type="Proteomes" id="UP001549162"/>
    </source>
</evidence>
<evidence type="ECO:0000313" key="15">
    <source>
        <dbReference type="EMBL" id="MET3617228.1"/>
    </source>
</evidence>
<gene>
    <name evidence="15" type="ORF">ABID14_000856</name>
</gene>
<evidence type="ECO:0000256" key="12">
    <source>
        <dbReference type="ARBA" id="ARBA00044774"/>
    </source>
</evidence>
<dbReference type="SUPFAM" id="SSF161098">
    <property type="entry name" value="MetI-like"/>
    <property type="match status" value="1"/>
</dbReference>
<feature type="transmembrane region" description="Helical" evidence="13">
    <location>
        <begin position="135"/>
        <end position="162"/>
    </location>
</feature>
<evidence type="ECO:0000256" key="3">
    <source>
        <dbReference type="ARBA" id="ARBA00022475"/>
    </source>
</evidence>
<comment type="similarity">
    <text evidence="10">Belongs to the binding-protein-dependent transport system permease family. OppBC subfamily.</text>
</comment>
<dbReference type="InterPro" id="IPR045621">
    <property type="entry name" value="BPD_transp_1_N"/>
</dbReference>
<feature type="transmembrane region" description="Helical" evidence="13">
    <location>
        <begin position="102"/>
        <end position="123"/>
    </location>
</feature>
<dbReference type="InterPro" id="IPR035906">
    <property type="entry name" value="MetI-like_sf"/>
</dbReference>
<dbReference type="InterPro" id="IPR050045">
    <property type="entry name" value="Opp2B"/>
</dbReference>
<evidence type="ECO:0000256" key="1">
    <source>
        <dbReference type="ARBA" id="ARBA00004651"/>
    </source>
</evidence>
<dbReference type="CDD" id="cd06261">
    <property type="entry name" value="TM_PBP2"/>
    <property type="match status" value="1"/>
</dbReference>
<keyword evidence="16" id="KW-1185">Reference proteome</keyword>
<feature type="transmembrane region" description="Helical" evidence="13">
    <location>
        <begin position="9"/>
        <end position="29"/>
    </location>
</feature>
<evidence type="ECO:0000259" key="14">
    <source>
        <dbReference type="PROSITE" id="PS50928"/>
    </source>
</evidence>
<evidence type="ECO:0000256" key="13">
    <source>
        <dbReference type="RuleBase" id="RU363032"/>
    </source>
</evidence>
<dbReference type="EMBL" id="JBEPMA010000003">
    <property type="protein sequence ID" value="MET3617228.1"/>
    <property type="molecule type" value="Genomic_DNA"/>
</dbReference>
<evidence type="ECO:0000256" key="5">
    <source>
        <dbReference type="ARBA" id="ARBA00022692"/>
    </source>
</evidence>
<dbReference type="Pfam" id="PF00528">
    <property type="entry name" value="BPD_transp_1"/>
    <property type="match status" value="1"/>
</dbReference>
<evidence type="ECO:0000256" key="11">
    <source>
        <dbReference type="ARBA" id="ARBA00038669"/>
    </source>
</evidence>
<keyword evidence="4" id="KW-0533">Nickel</keyword>
<sequence>MAKYVLKRFLFLIPIMLGVSFIVFGLLFLTPGDPARNALGPNASEQAVQELREDMGLNDPFFVQYGRYIKNIVTKGDLGQSYITRNPVVKEIFSRAPATVKLAFFSILLAVIIGIPIGIISAVKQYSIFDNVTMVFALIGLSMPVFWLGLLLIMFFSVKLGWLPSSGFSTPSHMVLPCLALGLQQVAVITRMTRSSMLEIIRQDFINTARAKGQREKVVILHHALKNALIPVITVIGLSFGQLMAGALMTEVIFSIPGIGRLMVDSIKMRDTPMVLGCVLFVAITFSIVNLIVDLVYTFVDPRIKTKYV</sequence>
<dbReference type="Gene3D" id="1.10.3720.10">
    <property type="entry name" value="MetI-like"/>
    <property type="match status" value="1"/>
</dbReference>
<comment type="subcellular location">
    <subcellularLocation>
        <location evidence="1 13">Cell membrane</location>
        <topology evidence="1 13">Multi-pass membrane protein</topology>
    </subcellularLocation>
</comment>
<keyword evidence="2 13" id="KW-0813">Transport</keyword>
<name>A0ABV2J8Z8_9FIRM</name>
<evidence type="ECO:0000256" key="9">
    <source>
        <dbReference type="ARBA" id="ARBA00023136"/>
    </source>
</evidence>
<proteinExistence type="inferred from homology"/>
<feature type="transmembrane region" description="Helical" evidence="13">
    <location>
        <begin position="228"/>
        <end position="254"/>
    </location>
</feature>
<dbReference type="PANTHER" id="PTHR43163">
    <property type="entry name" value="DIPEPTIDE TRANSPORT SYSTEM PERMEASE PROTEIN DPPB-RELATED"/>
    <property type="match status" value="1"/>
</dbReference>
<dbReference type="InterPro" id="IPR000515">
    <property type="entry name" value="MetI-like"/>
</dbReference>
<evidence type="ECO:0000256" key="7">
    <source>
        <dbReference type="ARBA" id="ARBA00023065"/>
    </source>
</evidence>
<keyword evidence="5 13" id="KW-0812">Transmembrane</keyword>
<organism evidence="15 16">
    <name type="scientific">Peptoniphilus olsenii</name>
    <dbReference type="NCBI Taxonomy" id="411570"/>
    <lineage>
        <taxon>Bacteria</taxon>
        <taxon>Bacillati</taxon>
        <taxon>Bacillota</taxon>
        <taxon>Tissierellia</taxon>
        <taxon>Tissierellales</taxon>
        <taxon>Peptoniphilaceae</taxon>
        <taxon>Peptoniphilus</taxon>
    </lineage>
</organism>
<keyword evidence="3" id="KW-1003">Cell membrane</keyword>
<evidence type="ECO:0000256" key="4">
    <source>
        <dbReference type="ARBA" id="ARBA00022596"/>
    </source>
</evidence>
<dbReference type="PROSITE" id="PS50928">
    <property type="entry name" value="ABC_TM1"/>
    <property type="match status" value="1"/>
</dbReference>
<protein>
    <recommendedName>
        <fullName evidence="12">Nickel import system permease protein NikB</fullName>
    </recommendedName>
</protein>
<dbReference type="RefSeq" id="WP_354367466.1">
    <property type="nucleotide sequence ID" value="NZ_JBEPMA010000003.1"/>
</dbReference>
<keyword evidence="8" id="KW-0921">Nickel transport</keyword>
<comment type="subunit">
    <text evidence="11">The complex is composed of two ATP-binding proteins (NikD and NikE), two transmembrane proteins (NikB and NikC) and a solute-binding protein (NikA).</text>
</comment>
<feature type="transmembrane region" description="Helical" evidence="13">
    <location>
        <begin position="274"/>
        <end position="300"/>
    </location>
</feature>
<evidence type="ECO:0000256" key="10">
    <source>
        <dbReference type="ARBA" id="ARBA00024202"/>
    </source>
</evidence>
<dbReference type="NCBIfam" id="NF045470">
    <property type="entry name" value="Opp2B"/>
    <property type="match status" value="1"/>
</dbReference>
<reference evidence="15 16" key="1">
    <citation type="submission" date="2024-06" db="EMBL/GenBank/DDBJ databases">
        <title>Genomic Encyclopedia of Type Strains, Phase IV (KMG-IV): sequencing the most valuable type-strain genomes for metagenomic binning, comparative biology and taxonomic classification.</title>
        <authorList>
            <person name="Goeker M."/>
        </authorList>
    </citation>
    <scope>NUCLEOTIDE SEQUENCE [LARGE SCALE GENOMIC DNA]</scope>
    <source>
        <strain evidence="15 16">DSM 21460</strain>
    </source>
</reference>
<comment type="caution">
    <text evidence="15">The sequence shown here is derived from an EMBL/GenBank/DDBJ whole genome shotgun (WGS) entry which is preliminary data.</text>
</comment>
<evidence type="ECO:0000256" key="6">
    <source>
        <dbReference type="ARBA" id="ARBA00022989"/>
    </source>
</evidence>
<dbReference type="PANTHER" id="PTHR43163:SF6">
    <property type="entry name" value="DIPEPTIDE TRANSPORT SYSTEM PERMEASE PROTEIN DPPB-RELATED"/>
    <property type="match status" value="1"/>
</dbReference>
<keyword evidence="7" id="KW-0406">Ion transport</keyword>
<keyword evidence="9 13" id="KW-0472">Membrane</keyword>
<evidence type="ECO:0000256" key="8">
    <source>
        <dbReference type="ARBA" id="ARBA00023112"/>
    </source>
</evidence>
<keyword evidence="6 13" id="KW-1133">Transmembrane helix</keyword>
<dbReference type="Proteomes" id="UP001549162">
    <property type="component" value="Unassembled WGS sequence"/>
</dbReference>